<feature type="transmembrane region" description="Helical" evidence="2">
    <location>
        <begin position="42"/>
        <end position="63"/>
    </location>
</feature>
<protein>
    <submittedName>
        <fullName evidence="3 4">Uncharacterized protein</fullName>
    </submittedName>
</protein>
<keyword evidence="5" id="KW-1185">Reference proteome</keyword>
<gene>
    <name evidence="3" type="ORF">CAPTEDRAFT_201612</name>
</gene>
<dbReference type="EMBL" id="AMQN01005369">
    <property type="status" value="NOT_ANNOTATED_CDS"/>
    <property type="molecule type" value="Genomic_DNA"/>
</dbReference>
<keyword evidence="2" id="KW-1133">Transmembrane helix</keyword>
<reference evidence="5" key="1">
    <citation type="submission" date="2012-12" db="EMBL/GenBank/DDBJ databases">
        <authorList>
            <person name="Hellsten U."/>
            <person name="Grimwood J."/>
            <person name="Chapman J.A."/>
            <person name="Shapiro H."/>
            <person name="Aerts A."/>
            <person name="Otillar R.P."/>
            <person name="Terry A.Y."/>
            <person name="Boore J.L."/>
            <person name="Simakov O."/>
            <person name="Marletaz F."/>
            <person name="Cho S.-J."/>
            <person name="Edsinger-Gonzales E."/>
            <person name="Havlak P."/>
            <person name="Kuo D.-H."/>
            <person name="Larsson T."/>
            <person name="Lv J."/>
            <person name="Arendt D."/>
            <person name="Savage R."/>
            <person name="Osoegawa K."/>
            <person name="de Jong P."/>
            <person name="Lindberg D.R."/>
            <person name="Seaver E.C."/>
            <person name="Weisblat D.A."/>
            <person name="Putnam N.H."/>
            <person name="Grigoriev I.V."/>
            <person name="Rokhsar D.S."/>
        </authorList>
    </citation>
    <scope>NUCLEOTIDE SEQUENCE</scope>
    <source>
        <strain evidence="5">I ESC-2004</strain>
    </source>
</reference>
<evidence type="ECO:0000256" key="1">
    <source>
        <dbReference type="SAM" id="MobiDB-lite"/>
    </source>
</evidence>
<reference evidence="4" key="3">
    <citation type="submission" date="2015-06" db="UniProtKB">
        <authorList>
            <consortium name="EnsemblMetazoa"/>
        </authorList>
    </citation>
    <scope>IDENTIFICATION</scope>
</reference>
<proteinExistence type="predicted"/>
<dbReference type="Proteomes" id="UP000014760">
    <property type="component" value="Unassembled WGS sequence"/>
</dbReference>
<evidence type="ECO:0000256" key="2">
    <source>
        <dbReference type="SAM" id="Phobius"/>
    </source>
</evidence>
<keyword evidence="2" id="KW-0472">Membrane</keyword>
<organism evidence="3">
    <name type="scientific">Capitella teleta</name>
    <name type="common">Polychaete worm</name>
    <dbReference type="NCBI Taxonomy" id="283909"/>
    <lineage>
        <taxon>Eukaryota</taxon>
        <taxon>Metazoa</taxon>
        <taxon>Spiralia</taxon>
        <taxon>Lophotrochozoa</taxon>
        <taxon>Annelida</taxon>
        <taxon>Polychaeta</taxon>
        <taxon>Sedentaria</taxon>
        <taxon>Scolecida</taxon>
        <taxon>Capitellidae</taxon>
        <taxon>Capitella</taxon>
    </lineage>
</organism>
<reference evidence="3 5" key="2">
    <citation type="journal article" date="2013" name="Nature">
        <title>Insights into bilaterian evolution from three spiralian genomes.</title>
        <authorList>
            <person name="Simakov O."/>
            <person name="Marletaz F."/>
            <person name="Cho S.J."/>
            <person name="Edsinger-Gonzales E."/>
            <person name="Havlak P."/>
            <person name="Hellsten U."/>
            <person name="Kuo D.H."/>
            <person name="Larsson T."/>
            <person name="Lv J."/>
            <person name="Arendt D."/>
            <person name="Savage R."/>
            <person name="Osoegawa K."/>
            <person name="de Jong P."/>
            <person name="Grimwood J."/>
            <person name="Chapman J.A."/>
            <person name="Shapiro H."/>
            <person name="Aerts A."/>
            <person name="Otillar R.P."/>
            <person name="Terry A.Y."/>
            <person name="Boore J.L."/>
            <person name="Grigoriev I.V."/>
            <person name="Lindberg D.R."/>
            <person name="Seaver E.C."/>
            <person name="Weisblat D.A."/>
            <person name="Putnam N.H."/>
            <person name="Rokhsar D.S."/>
        </authorList>
    </citation>
    <scope>NUCLEOTIDE SEQUENCE</scope>
    <source>
        <strain evidence="3 5">I ESC-2004</strain>
    </source>
</reference>
<evidence type="ECO:0000313" key="5">
    <source>
        <dbReference type="Proteomes" id="UP000014760"/>
    </source>
</evidence>
<dbReference type="HOGENOM" id="CLU_1476510_0_0_1"/>
<dbReference type="AlphaFoldDB" id="R7V871"/>
<dbReference type="EMBL" id="KB295847">
    <property type="protein sequence ID" value="ELU12566.1"/>
    <property type="molecule type" value="Genomic_DNA"/>
</dbReference>
<name>R7V871_CAPTE</name>
<keyword evidence="2" id="KW-0812">Transmembrane</keyword>
<accession>R7V871</accession>
<dbReference type="EnsemblMetazoa" id="CapteT201612">
    <property type="protein sequence ID" value="CapteP201612"/>
    <property type="gene ID" value="CapteG201612"/>
</dbReference>
<sequence>MYTQLCSLVDDGATNRRQGSGGSVPKTKTEDNRLQQQMMGGLIAGFTFCVIFSLGICFCWKAFARLCGDSARNKIGPMDLRAGKGGAGDDVREDGGYQENTTMTQSQSNFTGLDSKPDATARVPRTVDEGSDSEAEYPMPRQNGKGNRQLNARPFKPLEGTEARTRASSYYAPSNGGGTMDFR</sequence>
<evidence type="ECO:0000313" key="4">
    <source>
        <dbReference type="EnsemblMetazoa" id="CapteP201612"/>
    </source>
</evidence>
<feature type="compositionally biased region" description="Polar residues" evidence="1">
    <location>
        <begin position="98"/>
        <end position="112"/>
    </location>
</feature>
<evidence type="ECO:0000313" key="3">
    <source>
        <dbReference type="EMBL" id="ELU12566.1"/>
    </source>
</evidence>
<feature type="region of interest" description="Disordered" evidence="1">
    <location>
        <begin position="83"/>
        <end position="183"/>
    </location>
</feature>